<keyword evidence="4 10" id="KW-0812">Transmembrane</keyword>
<reference evidence="12 13" key="1">
    <citation type="submission" date="2015-07" db="EMBL/GenBank/DDBJ databases">
        <title>Genome sequence of Leptolinea tardivitalis DSM 16556.</title>
        <authorList>
            <person name="Hemp J."/>
            <person name="Ward L.M."/>
            <person name="Pace L.A."/>
            <person name="Fischer W.W."/>
        </authorList>
    </citation>
    <scope>NUCLEOTIDE SEQUENCE [LARGE SCALE GENOMIC DNA]</scope>
    <source>
        <strain evidence="12 13">YMTK-2</strain>
    </source>
</reference>
<dbReference type="PIRSF" id="PIRSF004793">
    <property type="entry name" value="UCP004793"/>
    <property type="match status" value="1"/>
</dbReference>
<feature type="transmembrane region" description="Helical" evidence="10">
    <location>
        <begin position="35"/>
        <end position="54"/>
    </location>
</feature>
<comment type="function">
    <text evidence="10">Catalyzes the condensation of 2 ATP molecules into cyclic di-AMP (c-di-AMP), a second messenger used to regulate differing processes in different bacteria.</text>
</comment>
<evidence type="ECO:0000256" key="9">
    <source>
        <dbReference type="ARBA" id="ARBA00023136"/>
    </source>
</evidence>
<evidence type="ECO:0000256" key="4">
    <source>
        <dbReference type="ARBA" id="ARBA00022692"/>
    </source>
</evidence>
<comment type="subunit">
    <text evidence="10">Probably a homodimer.</text>
</comment>
<dbReference type="InterPro" id="IPR034701">
    <property type="entry name" value="CdaA"/>
</dbReference>
<dbReference type="Proteomes" id="UP000050430">
    <property type="component" value="Unassembled WGS sequence"/>
</dbReference>
<dbReference type="AlphaFoldDB" id="A0A0P6XQY4"/>
<evidence type="ECO:0000256" key="7">
    <source>
        <dbReference type="ARBA" id="ARBA00022840"/>
    </source>
</evidence>
<comment type="caution">
    <text evidence="12">The sequence shown here is derived from an EMBL/GenBank/DDBJ whole genome shotgun (WGS) entry which is preliminary data.</text>
</comment>
<evidence type="ECO:0000256" key="5">
    <source>
        <dbReference type="ARBA" id="ARBA00022695"/>
    </source>
</evidence>
<evidence type="ECO:0000256" key="6">
    <source>
        <dbReference type="ARBA" id="ARBA00022741"/>
    </source>
</evidence>
<dbReference type="SUPFAM" id="SSF143597">
    <property type="entry name" value="YojJ-like"/>
    <property type="match status" value="1"/>
</dbReference>
<keyword evidence="3 10" id="KW-0808">Transferase</keyword>
<dbReference type="GO" id="GO:0006171">
    <property type="term" value="P:cAMP biosynthetic process"/>
    <property type="evidence" value="ECO:0007669"/>
    <property type="project" value="InterPro"/>
</dbReference>
<feature type="domain" description="DAC" evidence="11">
    <location>
        <begin position="74"/>
        <end position="243"/>
    </location>
</feature>
<dbReference type="InterPro" id="IPR050338">
    <property type="entry name" value="DisA"/>
</dbReference>
<name>A0A0P6XQY4_9CHLR</name>
<dbReference type="PANTHER" id="PTHR34185">
    <property type="entry name" value="DIADENYLATE CYCLASE"/>
    <property type="match status" value="1"/>
</dbReference>
<evidence type="ECO:0000256" key="3">
    <source>
        <dbReference type="ARBA" id="ARBA00022679"/>
    </source>
</evidence>
<dbReference type="Gene3D" id="3.40.1700.10">
    <property type="entry name" value="DNA integrity scanning protein, DisA, N-terminal domain"/>
    <property type="match status" value="1"/>
</dbReference>
<dbReference type="InterPro" id="IPR003390">
    <property type="entry name" value="DNA_integrity_scan_DisA_N"/>
</dbReference>
<dbReference type="NCBIfam" id="TIGR00159">
    <property type="entry name" value="diadenylate cyclase CdaA"/>
    <property type="match status" value="1"/>
</dbReference>
<protein>
    <recommendedName>
        <fullName evidence="10">Diadenylate cyclase</fullName>
        <shortName evidence="10">DAC</shortName>
        <ecNumber evidence="10">2.7.7.85</ecNumber>
    </recommendedName>
    <alternativeName>
        <fullName evidence="10">Cyclic-di-AMP synthase</fullName>
        <shortName evidence="10">c-di-AMP synthase</shortName>
    </alternativeName>
</protein>
<dbReference type="GO" id="GO:0005524">
    <property type="term" value="F:ATP binding"/>
    <property type="evidence" value="ECO:0007669"/>
    <property type="project" value="UniProtKB-UniRule"/>
</dbReference>
<keyword evidence="2 10" id="KW-1003">Cell membrane</keyword>
<feature type="transmembrane region" description="Helical" evidence="10">
    <location>
        <begin position="6"/>
        <end position="23"/>
    </location>
</feature>
<comment type="similarity">
    <text evidence="10">Belongs to the adenylate cyclase family. DacA/CdaA subfamily.</text>
</comment>
<dbReference type="GO" id="GO:0106408">
    <property type="term" value="F:diadenylate cyclase activity"/>
    <property type="evidence" value="ECO:0007669"/>
    <property type="project" value="UniProtKB-EC"/>
</dbReference>
<dbReference type="PROSITE" id="PS51794">
    <property type="entry name" value="DAC"/>
    <property type="match status" value="1"/>
</dbReference>
<sequence>MTWLSVLDLTLVTLIFFAILLVVRDTQAVTLLRGVVLLIILISLMTSLINLPAFSWLVKNALPVLLLSIPVIFAPEIRRGLEKLGRAGGGPAGMLSHQIPGTDGSLQQTVKAVTTACARLSARQHGALIILQRGDSLRDYIQTGVVLNARVSPELLMQIFYPNTPLHDGAVIISNNLIVAGSCVMPLSASGILNRTPDRQMGLRHRAALGISEASDAVAVVVSEETGSISIAHGGRMIRRLDSERLENILLAFYRPEESSSRNSGWLKRVLRIPSIKQPED</sequence>
<organism evidence="12 13">
    <name type="scientific">Leptolinea tardivitalis</name>
    <dbReference type="NCBI Taxonomy" id="229920"/>
    <lineage>
        <taxon>Bacteria</taxon>
        <taxon>Bacillati</taxon>
        <taxon>Chloroflexota</taxon>
        <taxon>Anaerolineae</taxon>
        <taxon>Anaerolineales</taxon>
        <taxon>Anaerolineaceae</taxon>
        <taxon>Leptolinea</taxon>
    </lineage>
</organism>
<accession>A0A0P6XQY4</accession>
<dbReference type="PANTHER" id="PTHR34185:SF1">
    <property type="entry name" value="DIADENYLATE CYCLASE"/>
    <property type="match status" value="1"/>
</dbReference>
<keyword evidence="9 10" id="KW-0472">Membrane</keyword>
<keyword evidence="6 10" id="KW-0547">Nucleotide-binding</keyword>
<dbReference type="HAMAP" id="MF_01499">
    <property type="entry name" value="DacA"/>
    <property type="match status" value="1"/>
</dbReference>
<keyword evidence="7 10" id="KW-0067">ATP-binding</keyword>
<dbReference type="InterPro" id="IPR014046">
    <property type="entry name" value="C-di-AMP_synthase"/>
</dbReference>
<dbReference type="GO" id="GO:0004016">
    <property type="term" value="F:adenylate cyclase activity"/>
    <property type="evidence" value="ECO:0007669"/>
    <property type="project" value="UniProtKB-UniRule"/>
</dbReference>
<evidence type="ECO:0000256" key="1">
    <source>
        <dbReference type="ARBA" id="ARBA00000877"/>
    </source>
</evidence>
<dbReference type="EMBL" id="LGCK01000010">
    <property type="protein sequence ID" value="KPL71948.1"/>
    <property type="molecule type" value="Genomic_DNA"/>
</dbReference>
<keyword evidence="8 10" id="KW-1133">Transmembrane helix</keyword>
<dbReference type="EC" id="2.7.7.85" evidence="10"/>
<keyword evidence="13" id="KW-1185">Reference proteome</keyword>
<dbReference type="InterPro" id="IPR036888">
    <property type="entry name" value="DNA_integrity_DisA_N_sf"/>
</dbReference>
<proteinExistence type="inferred from homology"/>
<dbReference type="STRING" id="229920.ADM99_09435"/>
<evidence type="ECO:0000256" key="2">
    <source>
        <dbReference type="ARBA" id="ARBA00022475"/>
    </source>
</evidence>
<dbReference type="FunFam" id="3.40.1700.10:FF:000002">
    <property type="entry name" value="Diadenylate cyclase"/>
    <property type="match status" value="1"/>
</dbReference>
<dbReference type="Pfam" id="PF02457">
    <property type="entry name" value="DAC"/>
    <property type="match status" value="1"/>
</dbReference>
<evidence type="ECO:0000313" key="12">
    <source>
        <dbReference type="EMBL" id="KPL71948.1"/>
    </source>
</evidence>
<evidence type="ECO:0000256" key="8">
    <source>
        <dbReference type="ARBA" id="ARBA00022989"/>
    </source>
</evidence>
<evidence type="ECO:0000256" key="10">
    <source>
        <dbReference type="HAMAP-Rule" id="MF_01499"/>
    </source>
</evidence>
<gene>
    <name evidence="10" type="primary">dacA</name>
    <name evidence="12" type="ORF">ADM99_09435</name>
</gene>
<dbReference type="PATRIC" id="fig|229920.5.peg.1796"/>
<evidence type="ECO:0000259" key="11">
    <source>
        <dbReference type="PROSITE" id="PS51794"/>
    </source>
</evidence>
<evidence type="ECO:0000313" key="13">
    <source>
        <dbReference type="Proteomes" id="UP000050430"/>
    </source>
</evidence>
<comment type="caution">
    <text evidence="10">Lacks conserved residue(s) required for the propagation of feature annotation.</text>
</comment>
<comment type="catalytic activity">
    <reaction evidence="1 10">
        <text>2 ATP = 3',3'-c-di-AMP + 2 diphosphate</text>
        <dbReference type="Rhea" id="RHEA:35655"/>
        <dbReference type="ChEBI" id="CHEBI:30616"/>
        <dbReference type="ChEBI" id="CHEBI:33019"/>
        <dbReference type="ChEBI" id="CHEBI:71500"/>
        <dbReference type="EC" id="2.7.7.85"/>
    </reaction>
</comment>
<keyword evidence="5 10" id="KW-0548">Nucleotidyltransferase</keyword>